<dbReference type="EMBL" id="JAWHQM010000001">
    <property type="protein sequence ID" value="KAK5624490.1"/>
    <property type="molecule type" value="Genomic_DNA"/>
</dbReference>
<keyword evidence="1" id="KW-0175">Coiled coil</keyword>
<sequence>MDCVLIRCNKCHHHMGVLTNLWSQIGKNYISPVVYVHDALDVTPDGAVKHGAKGTIIDNCRVQGIICAQCRSVLGSKCLSSTVNHALSIWLQYDNTDGFRSSLLLRVPSIQIMDPNTHDTIEPMIQRLLSLKNPLKNDDSHDDNESSTFYKDHSHKQTVTEDSNFNHLLDKIDAQGERIELLDTAGIQVVASLDRSMQYIDEAIRNLKSEIALTKKELSNSSDRTRKLTNDVCSTKSEIEEVKRTLEPLTTQNHIQEERLGIEDKITEAKASLRVEIGAMSEIYIQKVNLLESRLQNIQRDLKELRNTAQVALLASDTNAGEIAALKVEIVRLRQGIALERSSRSSSTNSVFALHDVDILTSNITKIGNKASQVEPLQMELELLKSRIQRMEAQASEWQKEPLASPPQKDPQHSLVSPKRKYITRSTMEDGLNSNTPASAIPMIQDNDISWSSSPTIYRPTSNQASSPRTPRKELKTRSPRLTKSGAIDKRS</sequence>
<accession>A0AAN7U3F5</accession>
<evidence type="ECO:0000256" key="2">
    <source>
        <dbReference type="SAM" id="MobiDB-lite"/>
    </source>
</evidence>
<reference evidence="3 4" key="1">
    <citation type="submission" date="2023-10" db="EMBL/GenBank/DDBJ databases">
        <title>Draft genome sequence of Xylaria bambusicola isolate GMP-LS, the root and basal stem rot pathogen of sugarcane in Indonesia.</title>
        <authorList>
            <person name="Selvaraj P."/>
            <person name="Muralishankar V."/>
            <person name="Muruganantham S."/>
            <person name="Sp S."/>
            <person name="Haryani S."/>
            <person name="Lau K.J.X."/>
            <person name="Naqvi N.I."/>
        </authorList>
    </citation>
    <scope>NUCLEOTIDE SEQUENCE [LARGE SCALE GENOMIC DNA]</scope>
    <source>
        <strain evidence="3">GMP-LS</strain>
    </source>
</reference>
<dbReference type="AlphaFoldDB" id="A0AAN7U3F5"/>
<feature type="region of interest" description="Disordered" evidence="2">
    <location>
        <begin position="395"/>
        <end position="492"/>
    </location>
</feature>
<evidence type="ECO:0000256" key="1">
    <source>
        <dbReference type="SAM" id="Coils"/>
    </source>
</evidence>
<protein>
    <recommendedName>
        <fullName evidence="5">Yippee/Mis18/Cereblon domain-containing protein</fullName>
    </recommendedName>
</protein>
<evidence type="ECO:0008006" key="5">
    <source>
        <dbReference type="Google" id="ProtNLM"/>
    </source>
</evidence>
<organism evidence="3 4">
    <name type="scientific">Xylaria bambusicola</name>
    <dbReference type="NCBI Taxonomy" id="326684"/>
    <lineage>
        <taxon>Eukaryota</taxon>
        <taxon>Fungi</taxon>
        <taxon>Dikarya</taxon>
        <taxon>Ascomycota</taxon>
        <taxon>Pezizomycotina</taxon>
        <taxon>Sordariomycetes</taxon>
        <taxon>Xylariomycetidae</taxon>
        <taxon>Xylariales</taxon>
        <taxon>Xylariaceae</taxon>
        <taxon>Xylaria</taxon>
    </lineage>
</organism>
<feature type="compositionally biased region" description="Polar residues" evidence="2">
    <location>
        <begin position="447"/>
        <end position="469"/>
    </location>
</feature>
<name>A0AAN7U3F5_9PEZI</name>
<proteinExistence type="predicted"/>
<keyword evidence="4" id="KW-1185">Reference proteome</keyword>
<comment type="caution">
    <text evidence="3">The sequence shown here is derived from an EMBL/GenBank/DDBJ whole genome shotgun (WGS) entry which is preliminary data.</text>
</comment>
<evidence type="ECO:0000313" key="4">
    <source>
        <dbReference type="Proteomes" id="UP001305414"/>
    </source>
</evidence>
<dbReference type="Proteomes" id="UP001305414">
    <property type="component" value="Unassembled WGS sequence"/>
</dbReference>
<gene>
    <name evidence="3" type="ORF">RRF57_000206</name>
</gene>
<feature type="region of interest" description="Disordered" evidence="2">
    <location>
        <begin position="136"/>
        <end position="156"/>
    </location>
</feature>
<evidence type="ECO:0000313" key="3">
    <source>
        <dbReference type="EMBL" id="KAK5624490.1"/>
    </source>
</evidence>
<feature type="coiled-coil region" evidence="1">
    <location>
        <begin position="288"/>
        <end position="315"/>
    </location>
</feature>